<accession>A0ABP0RFQ5</accession>
<dbReference type="InterPro" id="IPR000504">
    <property type="entry name" value="RRM_dom"/>
</dbReference>
<dbReference type="SUPFAM" id="SSF54928">
    <property type="entry name" value="RNA-binding domain, RBD"/>
    <property type="match status" value="1"/>
</dbReference>
<protein>
    <recommendedName>
        <fullName evidence="3">RRM domain-containing protein</fullName>
    </recommendedName>
</protein>
<evidence type="ECO:0000256" key="2">
    <source>
        <dbReference type="SAM" id="MobiDB-lite"/>
    </source>
</evidence>
<organism evidence="4 5">
    <name type="scientific">Durusdinium trenchii</name>
    <dbReference type="NCBI Taxonomy" id="1381693"/>
    <lineage>
        <taxon>Eukaryota</taxon>
        <taxon>Sar</taxon>
        <taxon>Alveolata</taxon>
        <taxon>Dinophyceae</taxon>
        <taxon>Suessiales</taxon>
        <taxon>Symbiodiniaceae</taxon>
        <taxon>Durusdinium</taxon>
    </lineage>
</organism>
<feature type="domain" description="RRM" evidence="3">
    <location>
        <begin position="88"/>
        <end position="169"/>
    </location>
</feature>
<dbReference type="SMART" id="SM00360">
    <property type="entry name" value="RRM"/>
    <property type="match status" value="1"/>
</dbReference>
<dbReference type="PROSITE" id="PS50102">
    <property type="entry name" value="RRM"/>
    <property type="match status" value="1"/>
</dbReference>
<dbReference type="InterPro" id="IPR012677">
    <property type="entry name" value="Nucleotide-bd_a/b_plait_sf"/>
</dbReference>
<dbReference type="Pfam" id="PF00076">
    <property type="entry name" value="RRM_1"/>
    <property type="match status" value="1"/>
</dbReference>
<gene>
    <name evidence="4" type="ORF">CCMP2556_LOCUS46464</name>
</gene>
<evidence type="ECO:0000259" key="3">
    <source>
        <dbReference type="PROSITE" id="PS50102"/>
    </source>
</evidence>
<dbReference type="Gene3D" id="3.30.70.330">
    <property type="match status" value="1"/>
</dbReference>
<dbReference type="PANTHER" id="PTHR15241">
    <property type="entry name" value="TRANSFORMER-2-RELATED"/>
    <property type="match status" value="1"/>
</dbReference>
<feature type="region of interest" description="Disordered" evidence="2">
    <location>
        <begin position="17"/>
        <end position="62"/>
    </location>
</feature>
<evidence type="ECO:0000313" key="5">
    <source>
        <dbReference type="Proteomes" id="UP001642484"/>
    </source>
</evidence>
<dbReference type="PANTHER" id="PTHR15241:SF304">
    <property type="entry name" value="RRM DOMAIN-CONTAINING PROTEIN"/>
    <property type="match status" value="1"/>
</dbReference>
<reference evidence="4 5" key="1">
    <citation type="submission" date="2024-02" db="EMBL/GenBank/DDBJ databases">
        <authorList>
            <person name="Chen Y."/>
            <person name="Shah S."/>
            <person name="Dougan E. K."/>
            <person name="Thang M."/>
            <person name="Chan C."/>
        </authorList>
    </citation>
    <scope>NUCLEOTIDE SEQUENCE [LARGE SCALE GENOMIC DNA]</scope>
</reference>
<dbReference type="InterPro" id="IPR035979">
    <property type="entry name" value="RBD_domain_sf"/>
</dbReference>
<evidence type="ECO:0000256" key="1">
    <source>
        <dbReference type="PROSITE-ProRule" id="PRU00176"/>
    </source>
</evidence>
<comment type="caution">
    <text evidence="4">The sequence shown here is derived from an EMBL/GenBank/DDBJ whole genome shotgun (WGS) entry which is preliminary data.</text>
</comment>
<evidence type="ECO:0000313" key="4">
    <source>
        <dbReference type="EMBL" id="CAK9098021.1"/>
    </source>
</evidence>
<keyword evidence="5" id="KW-1185">Reference proteome</keyword>
<proteinExistence type="predicted"/>
<name>A0ABP0RFQ5_9DINO</name>
<dbReference type="EMBL" id="CAXAMN010025794">
    <property type="protein sequence ID" value="CAK9098021.1"/>
    <property type="molecule type" value="Genomic_DNA"/>
</dbReference>
<sequence length="303" mass="32622">MLAPSSALRTDFMEKKVNYRRDSPKRRVAPGGLLHGRGLRVAGSGGAGNDRGNRGPATPLRPAAALSYAGGGGVGTPSLTLPEKDQSVKLFVGRLPREVTESQLRDLFQQFGQPVEVFIINQQASSSFGCAFVRLANLEQAKRAIQELHDKPAPTQSLFTPLQVTFAKGELQRLQLEEGQLNGRKVDLQHLALSAGLLPVRDLVDLIKEGQRSSTSFKAKWLSFCEWSASSGVKSTNPSKHPAVGLSNFVGTVALEFGHESWFCSKFDKLPPPPAGAPSVPPPGSRSQPSLEVLISASNQLFF</sequence>
<dbReference type="Proteomes" id="UP001642484">
    <property type="component" value="Unassembled WGS sequence"/>
</dbReference>
<keyword evidence="1" id="KW-0694">RNA-binding</keyword>
<dbReference type="CDD" id="cd00590">
    <property type="entry name" value="RRM_SF"/>
    <property type="match status" value="1"/>
</dbReference>